<dbReference type="EMBL" id="CXWC01000004">
    <property type="protein sequence ID" value="CTQ68989.1"/>
    <property type="molecule type" value="Genomic_DNA"/>
</dbReference>
<name>A0A0M7B191_9HYPH</name>
<dbReference type="GeneID" id="97669379"/>
<feature type="region of interest" description="Disordered" evidence="1">
    <location>
        <begin position="1"/>
        <end position="23"/>
    </location>
</feature>
<dbReference type="SUPFAM" id="SSF117856">
    <property type="entry name" value="AF0104/ALDC/Ptd012-like"/>
    <property type="match status" value="1"/>
</dbReference>
<keyword evidence="3" id="KW-1185">Reference proteome</keyword>
<protein>
    <recommendedName>
        <fullName evidence="4">DUF296 domain-containing protein</fullName>
    </recommendedName>
</protein>
<dbReference type="Gene3D" id="3.30.1330.80">
    <property type="entry name" value="Hypothetical protein, similar to alpha- acetolactate decarboxylase, domain 2"/>
    <property type="match status" value="1"/>
</dbReference>
<proteinExistence type="predicted"/>
<evidence type="ECO:0000256" key="1">
    <source>
        <dbReference type="SAM" id="MobiDB-lite"/>
    </source>
</evidence>
<dbReference type="Proteomes" id="UP000049983">
    <property type="component" value="Unassembled WGS sequence"/>
</dbReference>
<evidence type="ECO:0000313" key="2">
    <source>
        <dbReference type="EMBL" id="CTQ68989.1"/>
    </source>
</evidence>
<dbReference type="AlphaFoldDB" id="A0A0M7B191"/>
<evidence type="ECO:0008006" key="4">
    <source>
        <dbReference type="Google" id="ProtNLM"/>
    </source>
</evidence>
<evidence type="ECO:0000313" key="3">
    <source>
        <dbReference type="Proteomes" id="UP000049983"/>
    </source>
</evidence>
<reference evidence="3" key="1">
    <citation type="submission" date="2015-07" db="EMBL/GenBank/DDBJ databases">
        <authorList>
            <person name="Rodrigo-Torres Lidia"/>
            <person name="Arahal R.David."/>
        </authorList>
    </citation>
    <scope>NUCLEOTIDE SEQUENCE [LARGE SCALE GENOMIC DNA]</scope>
    <source>
        <strain evidence="3">CECT 5096</strain>
    </source>
</reference>
<dbReference type="STRING" id="311410.LA5095_05710"/>
<accession>A0A0M7B191</accession>
<organism evidence="2 3">
    <name type="scientific">Roseibium album</name>
    <dbReference type="NCBI Taxonomy" id="311410"/>
    <lineage>
        <taxon>Bacteria</taxon>
        <taxon>Pseudomonadati</taxon>
        <taxon>Pseudomonadota</taxon>
        <taxon>Alphaproteobacteria</taxon>
        <taxon>Hyphomicrobiales</taxon>
        <taxon>Stappiaceae</taxon>
        <taxon>Roseibium</taxon>
    </lineage>
</organism>
<dbReference type="RefSeq" id="WP_208992900.1">
    <property type="nucleotide sequence ID" value="NZ_CXWA01000013.1"/>
</dbReference>
<gene>
    <name evidence="2" type="ORF">LA5096_01979</name>
</gene>
<sequence>MRRPAPKKLSDIQHPGPRCPDRLPYRLGRADKVSFRPPENVPLLRAISDWIETRDFHSAVLDLSGLSLESFRYVMPDRAVDSRHAAWYSDTRSSEGARLKEAVAIVGRKEGDWFAHIHAFWNDGGVGHLGHLLPDSLILKKGTEISGYGIKGAAFVAAPDPETEFTLFRVRGVESSEEEIVPNALISTLAPFEDLTVSILKLSENLNTRSIEVLGLGSLAGAAFEDAAPMKGLISEILLQPTCRVQADNKCAIPIRCVDLDGRLHQGKLQAGEAPTLVTCELLLIESKQN</sequence>